<proteinExistence type="predicted"/>
<dbReference type="SUPFAM" id="SSF56219">
    <property type="entry name" value="DNase I-like"/>
    <property type="match status" value="1"/>
</dbReference>
<dbReference type="FunFam" id="3.60.10.10:FF:000101">
    <property type="entry name" value="Endonuclease/exonuclease/phosphatase family protein"/>
    <property type="match status" value="1"/>
</dbReference>
<dbReference type="AlphaFoldDB" id="A0A9P4N967"/>
<evidence type="ECO:0000313" key="3">
    <source>
        <dbReference type="Proteomes" id="UP000800093"/>
    </source>
</evidence>
<evidence type="ECO:0000259" key="1">
    <source>
        <dbReference type="Pfam" id="PF03372"/>
    </source>
</evidence>
<dbReference type="PANTHER" id="PTHR12121">
    <property type="entry name" value="CARBON CATABOLITE REPRESSOR PROTEIN 4"/>
    <property type="match status" value="1"/>
</dbReference>
<name>A0A9P4N967_9PLEO</name>
<dbReference type="InterPro" id="IPR050410">
    <property type="entry name" value="CCR4/nocturin_mRNA_transcr"/>
</dbReference>
<dbReference type="Gene3D" id="3.60.10.10">
    <property type="entry name" value="Endonuclease/exonuclease/phosphatase"/>
    <property type="match status" value="1"/>
</dbReference>
<feature type="domain" description="Endonuclease/exonuclease/phosphatase" evidence="1">
    <location>
        <begin position="48"/>
        <end position="248"/>
    </location>
</feature>
<sequence length="286" mass="32457">MESNAQIPIRVHTHNIRYATTNPFKGEKPWSERRQLLLNELLFNTLYNPESFICLQEVLHGQLQDIMEGLNQNSAKQWDFIGVGRDDGKEMGEYSPIIYRSGTWKLESWKTIWLSETPEKPSKGWDAASIRIVTVGSFIHRGSGKRVVGMCTHFDDQGQISRLESAKLVLKTVDEVTQEANSTSQLPVFLAGDLNSEPDQEAYRTLNAANSSLGDVEEFEGVRYGNTNTFTGFEEKSKSKIDFVFIGPKGRDDWEIRSYAVLNNKFEDGIYNSDHRAVVADLVLKR</sequence>
<dbReference type="GO" id="GO:0000175">
    <property type="term" value="F:3'-5'-RNA exonuclease activity"/>
    <property type="evidence" value="ECO:0007669"/>
    <property type="project" value="TreeGrafter"/>
</dbReference>
<dbReference type="EMBL" id="ML986586">
    <property type="protein sequence ID" value="KAF2268451.1"/>
    <property type="molecule type" value="Genomic_DNA"/>
</dbReference>
<dbReference type="CDD" id="cd09083">
    <property type="entry name" value="EEP-1"/>
    <property type="match status" value="1"/>
</dbReference>
<evidence type="ECO:0000313" key="2">
    <source>
        <dbReference type="EMBL" id="KAF2268451.1"/>
    </source>
</evidence>
<dbReference type="Proteomes" id="UP000800093">
    <property type="component" value="Unassembled WGS sequence"/>
</dbReference>
<dbReference type="InterPro" id="IPR005135">
    <property type="entry name" value="Endo/exonuclease/phosphatase"/>
</dbReference>
<dbReference type="PANTHER" id="PTHR12121:SF36">
    <property type="entry name" value="ENDONUCLEASE_EXONUCLEASE_PHOSPHATASE DOMAIN-CONTAINING PROTEIN"/>
    <property type="match status" value="1"/>
</dbReference>
<organism evidence="2 3">
    <name type="scientific">Lojkania enalia</name>
    <dbReference type="NCBI Taxonomy" id="147567"/>
    <lineage>
        <taxon>Eukaryota</taxon>
        <taxon>Fungi</taxon>
        <taxon>Dikarya</taxon>
        <taxon>Ascomycota</taxon>
        <taxon>Pezizomycotina</taxon>
        <taxon>Dothideomycetes</taxon>
        <taxon>Pleosporomycetidae</taxon>
        <taxon>Pleosporales</taxon>
        <taxon>Pleosporales incertae sedis</taxon>
        <taxon>Lojkania</taxon>
    </lineage>
</organism>
<dbReference type="OrthoDB" id="276515at2759"/>
<gene>
    <name evidence="2" type="ORF">CC78DRAFT_529900</name>
</gene>
<keyword evidence="3" id="KW-1185">Reference proteome</keyword>
<protein>
    <recommendedName>
        <fullName evidence="1">Endonuclease/exonuclease/phosphatase domain-containing protein</fullName>
    </recommendedName>
</protein>
<dbReference type="Pfam" id="PF03372">
    <property type="entry name" value="Exo_endo_phos"/>
    <property type="match status" value="1"/>
</dbReference>
<reference evidence="3" key="1">
    <citation type="journal article" date="2020" name="Stud. Mycol.">
        <title>101 Dothideomycetes genomes: A test case for predicting lifestyles and emergence of pathogens.</title>
        <authorList>
            <person name="Haridas S."/>
            <person name="Albert R."/>
            <person name="Binder M."/>
            <person name="Bloem J."/>
            <person name="LaButti K."/>
            <person name="Salamov A."/>
            <person name="Andreopoulos B."/>
            <person name="Baker S."/>
            <person name="Barry K."/>
            <person name="Bills G."/>
            <person name="Bluhm B."/>
            <person name="Cannon C."/>
            <person name="Castanera R."/>
            <person name="Culley D."/>
            <person name="Daum C."/>
            <person name="Ezra D."/>
            <person name="Gonzalez J."/>
            <person name="Henrissat B."/>
            <person name="Kuo A."/>
            <person name="Liang C."/>
            <person name="Lipzen A."/>
            <person name="Lutzoni F."/>
            <person name="Magnuson J."/>
            <person name="Mondo S."/>
            <person name="Nolan M."/>
            <person name="Ohm R."/>
            <person name="Pangilinan J."/>
            <person name="Park H.-J."/>
            <person name="Ramirez L."/>
            <person name="Alfaro M."/>
            <person name="Sun H."/>
            <person name="Tritt A."/>
            <person name="Yoshinaga Y."/>
            <person name="Zwiers L.-H."/>
            <person name="Turgeon B."/>
            <person name="Goodwin S."/>
            <person name="Spatafora J."/>
            <person name="Crous P."/>
            <person name="Grigoriev I."/>
        </authorList>
    </citation>
    <scope>NUCLEOTIDE SEQUENCE [LARGE SCALE GENOMIC DNA]</scope>
    <source>
        <strain evidence="3">CBS 304.66</strain>
    </source>
</reference>
<comment type="caution">
    <text evidence="2">The sequence shown here is derived from an EMBL/GenBank/DDBJ whole genome shotgun (WGS) entry which is preliminary data.</text>
</comment>
<dbReference type="InterPro" id="IPR036691">
    <property type="entry name" value="Endo/exonu/phosph_ase_sf"/>
</dbReference>
<accession>A0A9P4N967</accession>